<dbReference type="PANTHER" id="PTHR43963:SF6">
    <property type="entry name" value="CHAIN DEHYDROGENASE FAMILY PROTEIN, PUTATIVE (AFU_ORTHOLOGUE AFUA_3G15350)-RELATED"/>
    <property type="match status" value="1"/>
</dbReference>
<keyword evidence="2" id="KW-0521">NADP</keyword>
<dbReference type="Proteomes" id="UP001596004">
    <property type="component" value="Unassembled WGS sequence"/>
</dbReference>
<organism evidence="4 5">
    <name type="scientific">Sphaerisporangium dianthi</name>
    <dbReference type="NCBI Taxonomy" id="1436120"/>
    <lineage>
        <taxon>Bacteria</taxon>
        <taxon>Bacillati</taxon>
        <taxon>Actinomycetota</taxon>
        <taxon>Actinomycetes</taxon>
        <taxon>Streptosporangiales</taxon>
        <taxon>Streptosporangiaceae</taxon>
        <taxon>Sphaerisporangium</taxon>
    </lineage>
</organism>
<reference evidence="5" key="1">
    <citation type="journal article" date="2019" name="Int. J. Syst. Evol. Microbiol.">
        <title>The Global Catalogue of Microorganisms (GCM) 10K type strain sequencing project: providing services to taxonomists for standard genome sequencing and annotation.</title>
        <authorList>
            <consortium name="The Broad Institute Genomics Platform"/>
            <consortium name="The Broad Institute Genome Sequencing Center for Infectious Disease"/>
            <person name="Wu L."/>
            <person name="Ma J."/>
        </authorList>
    </citation>
    <scope>NUCLEOTIDE SEQUENCE [LARGE SCALE GENOMIC DNA]</scope>
    <source>
        <strain evidence="5">CGMCC 4.7132</strain>
    </source>
</reference>
<dbReference type="PANTHER" id="PTHR43963">
    <property type="entry name" value="CARBONYL REDUCTASE 1-RELATED"/>
    <property type="match status" value="1"/>
</dbReference>
<dbReference type="InterPro" id="IPR036291">
    <property type="entry name" value="NAD(P)-bd_dom_sf"/>
</dbReference>
<dbReference type="SUPFAM" id="SSF51735">
    <property type="entry name" value="NAD(P)-binding Rossmann-fold domains"/>
    <property type="match status" value="1"/>
</dbReference>
<evidence type="ECO:0000313" key="4">
    <source>
        <dbReference type="EMBL" id="MFC4532367.1"/>
    </source>
</evidence>
<evidence type="ECO:0000313" key="5">
    <source>
        <dbReference type="Proteomes" id="UP001596004"/>
    </source>
</evidence>
<accession>A0ABV9CI70</accession>
<protein>
    <submittedName>
        <fullName evidence="4">SDR family NAD(P)-dependent oxidoreductase</fullName>
    </submittedName>
</protein>
<evidence type="ECO:0000256" key="3">
    <source>
        <dbReference type="ARBA" id="ARBA00023002"/>
    </source>
</evidence>
<comment type="caution">
    <text evidence="4">The sequence shown here is derived from an EMBL/GenBank/DDBJ whole genome shotgun (WGS) entry which is preliminary data.</text>
</comment>
<keyword evidence="3" id="KW-0560">Oxidoreductase</keyword>
<dbReference type="Pfam" id="PF00106">
    <property type="entry name" value="adh_short"/>
    <property type="match status" value="1"/>
</dbReference>
<evidence type="ECO:0000256" key="1">
    <source>
        <dbReference type="ARBA" id="ARBA00006484"/>
    </source>
</evidence>
<evidence type="ECO:0000256" key="2">
    <source>
        <dbReference type="ARBA" id="ARBA00022857"/>
    </source>
</evidence>
<name>A0ABV9CI70_9ACTN</name>
<gene>
    <name evidence="4" type="ORF">ACFO60_16460</name>
</gene>
<keyword evidence="5" id="KW-1185">Reference proteome</keyword>
<dbReference type="InterPro" id="IPR002347">
    <property type="entry name" value="SDR_fam"/>
</dbReference>
<proteinExistence type="inferred from homology"/>
<dbReference type="RefSeq" id="WP_380841159.1">
    <property type="nucleotide sequence ID" value="NZ_JBHSFP010000009.1"/>
</dbReference>
<sequence length="295" mass="30663">MTYARVALVTGANKGIGLALVECLSSRLGPGDLVLLTGRSAERVSAAVALVAGSPATTSEIQGRVLDVSDADAVAAMAAELGDRYGGVDIVVSNASAMLTPDRPQSAQAEEFIGVANGGAHAVLRSFGPLLRPGGRLVVVASSLGTLGHLDPRLRPLFDGASLDEVEKAVASWLSAIHAGTSEELGWPRWLNVPSKVAQVAAVRAVAAERRADDLPRDILVAAVCPGLVDTPLSRPWFSDFSQARTPAQAAVPIVDLLLSAPMNPEFHGELVRSGHILPWPHGTPPRAQDLTLAP</sequence>
<dbReference type="EMBL" id="JBHSFP010000009">
    <property type="protein sequence ID" value="MFC4532367.1"/>
    <property type="molecule type" value="Genomic_DNA"/>
</dbReference>
<dbReference type="PRINTS" id="PR00081">
    <property type="entry name" value="GDHRDH"/>
</dbReference>
<comment type="similarity">
    <text evidence="1">Belongs to the short-chain dehydrogenases/reductases (SDR) family.</text>
</comment>
<dbReference type="Gene3D" id="3.40.50.720">
    <property type="entry name" value="NAD(P)-binding Rossmann-like Domain"/>
    <property type="match status" value="1"/>
</dbReference>